<dbReference type="EMBL" id="JASBWV010000023">
    <property type="protein sequence ID" value="KAJ9119784.1"/>
    <property type="molecule type" value="Genomic_DNA"/>
</dbReference>
<keyword evidence="2" id="KW-1185">Reference proteome</keyword>
<name>A0ACC2X6U9_9TREE</name>
<evidence type="ECO:0000313" key="2">
    <source>
        <dbReference type="Proteomes" id="UP001234202"/>
    </source>
</evidence>
<sequence length="1331" mass="146373">MSTRSSSSTTLSLATESPTKTLHEISWEDDATLFGGSKRNSHSEDKLDVKVADILRVPVLLEKQALNTIEKHPIDGSEEDVYPDGGLQAWSVLVGGFLTTFCGFGMIAGYGAFNTYYHKNLLSEYPLSVTAWIGSVSSCVTFAGATIGGTVMDRFGPRKVMMAGTTIMSLGFLLLSFCTELWQFFLCQSLFISSGIALMFVCPMTSANDWFKARRSMASGVVMSGASAGSIVWPLMIANLPQLVGWNWTVRVIALCQFLLLSLATILLRLRPRPATKVEAPPAKKHMFYWRAFATHPVYLLTSISSFCFSFGYFVFLFFVGTFALQKGWVKEAPYVLIACNAASAIGRIGAGFVADRVGRYNVLFLTTFSSAIVLFSWLGANSVVGIFIVAVVYGVMTGGNVALQSVCVVQATKDLEHLGVTGTLIGQQFGFQAIAVLIGPPISGYILGTSGSVSRQLSRLPFAIGLNGSVIMIGAGLDGNGLTTSNDFGSDLRDLALPAFASTLCPNSGRAETRVCALIFVHSAIQSDRLTFATRVHSFNARPSVDLAVSCGRQARDNGSTFGAKTLGQPLQFAISLESSFEPLYLCHVICDQLFTDHGAGHIVCMTCGNIVSDTILSADIEFGEGGGGAAFVQGSFVADNATGARFAGPGRRQGGTESREQTLANGEYSNPASLVSHLLNLGQGIADAGARWFNLAVTYEFTKGRKQQYVIAACLYIACRKVKNDVMLIDFSDKLHVNVFELGSTYLKLVRKLNLKDIPLIDPSIYIARFAGLLEFGEDTRRVAQDASRLVSRFERDWMQTGRRPSGICGACLILAARMNNYRRSVAEVVQVVKIADVTLRKRLAEFGATESSQLTVTQFREMWLADADKPPAMIRNLKKEAEQQKRAARRERGVDSDESTVDEDADEDVKAAKIRRRKRREQMKEERERAKRLRMEAGIKGSDDESEMGTPARSSRAGSTARGTPDLHQAALRQLHGSPTPVPARKQTGSISALQHIQDEMARLEREREAIDAEEEADQRDENGTGTSAPPGEDDILRRIEDDDRGLDTQLRTVHEEKEGGSDIEDPAALSEKELDNPLVDLAVTGEIEEYMREGRPAELIHSLDEHEQRRMNQLKRKLNSQDEDLSGLDDGELDSYLLDEQAVKVKTMIWNKMNKEYLIKLYGKSVHLFLQPKRKKNNKLGPASTGVEAVQNLATHRKFSRKMNYDQLAKLMQEDSDEDSFDAKGLQRMPSTAPESRHESHSVRNAHRDQDIDYDNDKADGSASEDENEKEDANEKEGSPEIVEEDHVSHPPATTAALADAEDEEEPSMPAWGRFKHYEEDEGFEEL</sequence>
<organism evidence="1 2">
    <name type="scientific">Naganishia onofrii</name>
    <dbReference type="NCBI Taxonomy" id="1851511"/>
    <lineage>
        <taxon>Eukaryota</taxon>
        <taxon>Fungi</taxon>
        <taxon>Dikarya</taxon>
        <taxon>Basidiomycota</taxon>
        <taxon>Agaricomycotina</taxon>
        <taxon>Tremellomycetes</taxon>
        <taxon>Filobasidiales</taxon>
        <taxon>Filobasidiaceae</taxon>
        <taxon>Naganishia</taxon>
    </lineage>
</organism>
<reference evidence="1" key="1">
    <citation type="submission" date="2023-04" db="EMBL/GenBank/DDBJ databases">
        <title>Draft Genome sequencing of Naganishia species isolated from polar environments using Oxford Nanopore Technology.</title>
        <authorList>
            <person name="Leo P."/>
            <person name="Venkateswaran K."/>
        </authorList>
    </citation>
    <scope>NUCLEOTIDE SEQUENCE</scope>
    <source>
        <strain evidence="1">DBVPG 5303</strain>
    </source>
</reference>
<protein>
    <submittedName>
        <fullName evidence="1">Uncharacterized protein</fullName>
    </submittedName>
</protein>
<dbReference type="Proteomes" id="UP001234202">
    <property type="component" value="Unassembled WGS sequence"/>
</dbReference>
<evidence type="ECO:0000313" key="1">
    <source>
        <dbReference type="EMBL" id="KAJ9119784.1"/>
    </source>
</evidence>
<accession>A0ACC2X6U9</accession>
<gene>
    <name evidence="1" type="ORF">QFC24_005496</name>
</gene>
<proteinExistence type="predicted"/>
<comment type="caution">
    <text evidence="1">The sequence shown here is derived from an EMBL/GenBank/DDBJ whole genome shotgun (WGS) entry which is preliminary data.</text>
</comment>